<keyword evidence="1" id="KW-0812">Transmembrane</keyword>
<comment type="caution">
    <text evidence="2">The sequence shown here is derived from an EMBL/GenBank/DDBJ whole genome shotgun (WGS) entry which is preliminary data.</text>
</comment>
<evidence type="ECO:0000313" key="3">
    <source>
        <dbReference type="Proteomes" id="UP000434044"/>
    </source>
</evidence>
<keyword evidence="1" id="KW-0472">Membrane</keyword>
<evidence type="ECO:0008006" key="4">
    <source>
        <dbReference type="Google" id="ProtNLM"/>
    </source>
</evidence>
<feature type="transmembrane region" description="Helical" evidence="1">
    <location>
        <begin position="66"/>
        <end position="92"/>
    </location>
</feature>
<dbReference type="AlphaFoldDB" id="A0A6N8EFF5"/>
<keyword evidence="3" id="KW-1185">Reference proteome</keyword>
<keyword evidence="1" id="KW-1133">Transmembrane helix</keyword>
<name>A0A6N8EFF5_9GAMM</name>
<sequence>MRELRRFDTAEARSFQHVFRHAEEGIELHWYARNHRKRRSHPLKTADGAKVARAPYRLMAVQWRSLSWWVAAVFTVGSLVWLINGLVTVLPFSDEPVVKADVPIWTAVLGGGIFLIGAYLSWLEVFWTLDKVSYQLAKIVRSHTVGVDKSS</sequence>
<feature type="transmembrane region" description="Helical" evidence="1">
    <location>
        <begin position="104"/>
        <end position="129"/>
    </location>
</feature>
<organism evidence="2 3">
    <name type="scientific">Allochromatium palmeri</name>
    <dbReference type="NCBI Taxonomy" id="231048"/>
    <lineage>
        <taxon>Bacteria</taxon>
        <taxon>Pseudomonadati</taxon>
        <taxon>Pseudomonadota</taxon>
        <taxon>Gammaproteobacteria</taxon>
        <taxon>Chromatiales</taxon>
        <taxon>Chromatiaceae</taxon>
        <taxon>Allochromatium</taxon>
    </lineage>
</organism>
<proteinExistence type="predicted"/>
<evidence type="ECO:0000256" key="1">
    <source>
        <dbReference type="SAM" id="Phobius"/>
    </source>
</evidence>
<gene>
    <name evidence="2" type="ORF">GJ668_18515</name>
</gene>
<accession>A0A6N8EFF5</accession>
<dbReference type="RefSeq" id="WP_222930819.1">
    <property type="nucleotide sequence ID" value="NZ_WNKT01000066.1"/>
</dbReference>
<protein>
    <recommendedName>
        <fullName evidence="4">DUF485 domain-containing protein</fullName>
    </recommendedName>
</protein>
<feature type="non-terminal residue" evidence="2">
    <location>
        <position position="151"/>
    </location>
</feature>
<reference evidence="2 3" key="1">
    <citation type="submission" date="2019-11" db="EMBL/GenBank/DDBJ databases">
        <title>Whole-genome sequence of the anaerobic purple sulfur bacterium Allochromatium palmeri DSM 15591.</title>
        <authorList>
            <person name="Kyndt J.A."/>
            <person name="Meyer T.E."/>
        </authorList>
    </citation>
    <scope>NUCLEOTIDE SEQUENCE [LARGE SCALE GENOMIC DNA]</scope>
    <source>
        <strain evidence="2 3">DSM 15591</strain>
    </source>
</reference>
<evidence type="ECO:0000313" key="2">
    <source>
        <dbReference type="EMBL" id="MTW23042.1"/>
    </source>
</evidence>
<dbReference type="Proteomes" id="UP000434044">
    <property type="component" value="Unassembled WGS sequence"/>
</dbReference>
<dbReference type="EMBL" id="WNKT01000066">
    <property type="protein sequence ID" value="MTW23042.1"/>
    <property type="molecule type" value="Genomic_DNA"/>
</dbReference>